<keyword evidence="1" id="KW-0812">Transmembrane</keyword>
<feature type="transmembrane region" description="Helical" evidence="1">
    <location>
        <begin position="270"/>
        <end position="288"/>
    </location>
</feature>
<reference evidence="2" key="1">
    <citation type="journal article" date="2014" name="Int. J. Syst. Evol. Microbiol.">
        <title>Complete genome sequence of Corynebacterium casei LMG S-19264T (=DSM 44701T), isolated from a smear-ripened cheese.</title>
        <authorList>
            <consortium name="US DOE Joint Genome Institute (JGI-PGF)"/>
            <person name="Walter F."/>
            <person name="Albersmeier A."/>
            <person name="Kalinowski J."/>
            <person name="Ruckert C."/>
        </authorList>
    </citation>
    <scope>NUCLEOTIDE SEQUENCE</scope>
    <source>
        <strain evidence="2">KCTC 12988</strain>
    </source>
</reference>
<sequence>MSQKGKKNDQVLLFPGAEGWEIWRGNESLSLLKATAEREALSVDGVPGGNLTMAFPVRDVSAAPFVAATGDKEMFRDLADLHLERSGLRASDAAGSLSDCFTLRTDEEEALLLPVVLSPPPEGGLPKKSPKAFDISARCLPMPPNAVVLWREFGRWVFAVSDAKGQTVYFQALPGALFDQQLAREVALGTAQLSMQEVLSATLEKCEIWTGEGEFPPSDESQAALSKYLELDVQAVRKPSPRIPEVVSHLLPADIRAERVAMQKARQTKLAVAAGVIAYLGLIGFLTYKFNDAKTRTEIAEKRAAASNPVAEEVARFTSKWDELQPVVENEYWPIEQYFRAYQAAPKDGLRIKVAEMHNEVQFQAGQGASLKRFMILEGESTAPEQALEFGENLKKSDYFSSFEWSIKSPRQTNTGAWSFIYETSLAL</sequence>
<dbReference type="EMBL" id="BMXI01000006">
    <property type="protein sequence ID" value="GHC51039.1"/>
    <property type="molecule type" value="Genomic_DNA"/>
</dbReference>
<proteinExistence type="predicted"/>
<reference evidence="2" key="2">
    <citation type="submission" date="2020-09" db="EMBL/GenBank/DDBJ databases">
        <authorList>
            <person name="Sun Q."/>
            <person name="Kim S."/>
        </authorList>
    </citation>
    <scope>NUCLEOTIDE SEQUENCE</scope>
    <source>
        <strain evidence="2">KCTC 12988</strain>
    </source>
</reference>
<evidence type="ECO:0000256" key="1">
    <source>
        <dbReference type="SAM" id="Phobius"/>
    </source>
</evidence>
<keyword evidence="3" id="KW-1185">Reference proteome</keyword>
<gene>
    <name evidence="2" type="ORF">GCM10007100_16500</name>
</gene>
<organism evidence="2 3">
    <name type="scientific">Roseibacillus persicicus</name>
    <dbReference type="NCBI Taxonomy" id="454148"/>
    <lineage>
        <taxon>Bacteria</taxon>
        <taxon>Pseudomonadati</taxon>
        <taxon>Verrucomicrobiota</taxon>
        <taxon>Verrucomicrobiia</taxon>
        <taxon>Verrucomicrobiales</taxon>
        <taxon>Verrucomicrobiaceae</taxon>
        <taxon>Roseibacillus</taxon>
    </lineage>
</organism>
<evidence type="ECO:0000313" key="2">
    <source>
        <dbReference type="EMBL" id="GHC51039.1"/>
    </source>
</evidence>
<name>A0A918WIM5_9BACT</name>
<protein>
    <submittedName>
        <fullName evidence="2">Uncharacterized protein</fullName>
    </submittedName>
</protein>
<dbReference type="Proteomes" id="UP000644507">
    <property type="component" value="Unassembled WGS sequence"/>
</dbReference>
<keyword evidence="1" id="KW-0472">Membrane</keyword>
<comment type="caution">
    <text evidence="2">The sequence shown here is derived from an EMBL/GenBank/DDBJ whole genome shotgun (WGS) entry which is preliminary data.</text>
</comment>
<dbReference type="AlphaFoldDB" id="A0A918WIM5"/>
<accession>A0A918WIM5</accession>
<keyword evidence="1" id="KW-1133">Transmembrane helix</keyword>
<evidence type="ECO:0000313" key="3">
    <source>
        <dbReference type="Proteomes" id="UP000644507"/>
    </source>
</evidence>